<dbReference type="PROSITE" id="PS50097">
    <property type="entry name" value="BTB"/>
    <property type="match status" value="1"/>
</dbReference>
<evidence type="ECO:0000313" key="3">
    <source>
        <dbReference type="EMBL" id="KZP06433.1"/>
    </source>
</evidence>
<name>A0A167WSQ6_9AGAM</name>
<dbReference type="AlphaFoldDB" id="A0A167WSQ6"/>
<feature type="compositionally biased region" description="Low complexity" evidence="1">
    <location>
        <begin position="231"/>
        <end position="240"/>
    </location>
</feature>
<accession>A0A167WSQ6</accession>
<protein>
    <recommendedName>
        <fullName evidence="2">BTB domain-containing protein</fullName>
    </recommendedName>
</protein>
<evidence type="ECO:0000256" key="1">
    <source>
        <dbReference type="SAM" id="MobiDB-lite"/>
    </source>
</evidence>
<dbReference type="Gene3D" id="3.30.710.10">
    <property type="entry name" value="Potassium Channel Kv1.1, Chain A"/>
    <property type="match status" value="1"/>
</dbReference>
<reference evidence="3" key="1">
    <citation type="journal article" date="2016" name="Mol. Biol. Evol.">
        <title>Comparative Genomics of Early-Diverging Mushroom-Forming Fungi Provides Insights into the Origins of Lignocellulose Decay Capabilities.</title>
        <authorList>
            <person name="Nagy L.G."/>
            <person name="Riley R."/>
            <person name="Tritt A."/>
            <person name="Adam C."/>
            <person name="Daum C."/>
            <person name="Floudas D."/>
            <person name="Sun H."/>
            <person name="Yadav J.S."/>
            <person name="Pangilinan J."/>
            <person name="Larsson K.H."/>
            <person name="Matsuura K."/>
            <person name="Barry K."/>
            <person name="Labutti K."/>
            <person name="Kuo R."/>
            <person name="Ohm R.A."/>
            <person name="Bhattacharya S.S."/>
            <person name="Shirouzu T."/>
            <person name="Yoshinaga Y."/>
            <person name="Martin F.M."/>
            <person name="Grigoriev I.V."/>
            <person name="Hibbett D.S."/>
        </authorList>
    </citation>
    <scope>NUCLEOTIDE SEQUENCE [LARGE SCALE GENOMIC DNA]</scope>
    <source>
        <strain evidence="3">CBS 109695</strain>
    </source>
</reference>
<feature type="domain" description="BTB" evidence="2">
    <location>
        <begin position="38"/>
        <end position="113"/>
    </location>
</feature>
<dbReference type="STRING" id="436010.A0A167WSQ6"/>
<dbReference type="SUPFAM" id="SSF54695">
    <property type="entry name" value="POZ domain"/>
    <property type="match status" value="1"/>
</dbReference>
<organism evidence="3">
    <name type="scientific">Athelia psychrophila</name>
    <dbReference type="NCBI Taxonomy" id="1759441"/>
    <lineage>
        <taxon>Eukaryota</taxon>
        <taxon>Fungi</taxon>
        <taxon>Dikarya</taxon>
        <taxon>Basidiomycota</taxon>
        <taxon>Agaricomycotina</taxon>
        <taxon>Agaricomycetes</taxon>
        <taxon>Agaricomycetidae</taxon>
        <taxon>Atheliales</taxon>
        <taxon>Atheliaceae</taxon>
        <taxon>Athelia</taxon>
    </lineage>
</organism>
<evidence type="ECO:0000259" key="2">
    <source>
        <dbReference type="PROSITE" id="PS50097"/>
    </source>
</evidence>
<proteinExistence type="predicted"/>
<gene>
    <name evidence="3" type="ORF">FIBSPDRAFT_1053550</name>
</gene>
<dbReference type="OrthoDB" id="3027208at2759"/>
<dbReference type="InterPro" id="IPR011333">
    <property type="entry name" value="SKP1/BTB/POZ_sf"/>
</dbReference>
<dbReference type="InterPro" id="IPR000210">
    <property type="entry name" value="BTB/POZ_dom"/>
</dbReference>
<feature type="region of interest" description="Disordered" evidence="1">
    <location>
        <begin position="223"/>
        <end position="248"/>
    </location>
</feature>
<sequence length="321" mass="36324">MSNLVEQPPLRRNLHGDESVDAAPASAVNLVRTDIWYDDGSIVLQAEGTQFKVYKGILAQNSPFFKDMFSLPQPPPNDAEMIDGCPIVHLSDSAEEGRYVLQAIFQRKYMIGEKLPLPVLSAFLCLGSKYDFRELNVEARRRLYRTFPATLPEYDLVRLQSIFSGWNEFQESREHSYSLFELLAIARRADLLSILPHLLYDCCKTFSASEILHGPKYPVDVDGAHTKPFPSGRSNRVSRGSSRHWQGPSSNDIRLALRPEHHLYRLHCTYSVLVYDGSQGLHRPDIYSYSASCWIRVLGHKVRAARCGAMPSLHRSCTGPT</sequence>
<dbReference type="EMBL" id="KV417788">
    <property type="protein sequence ID" value="KZP06433.1"/>
    <property type="molecule type" value="Genomic_DNA"/>
</dbReference>
<dbReference type="Pfam" id="PF00651">
    <property type="entry name" value="BTB"/>
    <property type="match status" value="1"/>
</dbReference>
<dbReference type="CDD" id="cd18186">
    <property type="entry name" value="BTB_POZ_ZBTB_KLHL-like"/>
    <property type="match status" value="1"/>
</dbReference>